<evidence type="ECO:0000313" key="3">
    <source>
        <dbReference type="Proteomes" id="UP000542353"/>
    </source>
</evidence>
<dbReference type="InterPro" id="IPR038740">
    <property type="entry name" value="BioF2-like_GNAT_dom"/>
</dbReference>
<dbReference type="Gene3D" id="3.40.630.30">
    <property type="match status" value="1"/>
</dbReference>
<sequence length="379" mass="41142">MISVTICSPERAAAAPWDDLVRRASPNVFMNPAALRAAQDCGFADVRVLLAWDEAAAPRRLVGLWALQRRVVAPLLPAILEALPFYYAFLSSPVVDPAFAVEVMPAFLAAIERDPALPKVITLKSLDAEAPSYAALRTALSGKGGEQLELKQFARPLATRDHGIKRSGSTRKKLRQDWNRLSALGAVDLVNDRSVAGAAAAFETFLELEAGGWKGKRGTALTCDPRHAGFTRELLRALAARGDASVALLRVEGRAIAAQVLMYCGTSAYTWKTGYDAEFAKFSPGALLIDKLAEQLFAAGEIDTIDSCSVQESFMAQLWSGRRAMVDLVVDVGPGRSFGFTVETARQLGLARLREWRNRLRAWRSAPPAPKKPAVPREA</sequence>
<keyword evidence="3" id="KW-1185">Reference proteome</keyword>
<gene>
    <name evidence="2" type="ORF">HNR60_003717</name>
</gene>
<dbReference type="Pfam" id="PF13480">
    <property type="entry name" value="Acetyltransf_6"/>
    <property type="match status" value="1"/>
</dbReference>
<dbReference type="InterPro" id="IPR016181">
    <property type="entry name" value="Acyl_CoA_acyltransferase"/>
</dbReference>
<protein>
    <recommendedName>
        <fullName evidence="1">BioF2-like acetyltransferase domain-containing protein</fullName>
    </recommendedName>
</protein>
<feature type="domain" description="BioF2-like acetyltransferase" evidence="1">
    <location>
        <begin position="169"/>
        <end position="307"/>
    </location>
</feature>
<comment type="caution">
    <text evidence="2">The sequence shown here is derived from an EMBL/GenBank/DDBJ whole genome shotgun (WGS) entry which is preliminary data.</text>
</comment>
<accession>A0A7W7Z6L4</accession>
<organism evidence="2 3">
    <name type="scientific">Rhodopseudomonas rhenobacensis</name>
    <dbReference type="NCBI Taxonomy" id="87461"/>
    <lineage>
        <taxon>Bacteria</taxon>
        <taxon>Pseudomonadati</taxon>
        <taxon>Pseudomonadota</taxon>
        <taxon>Alphaproteobacteria</taxon>
        <taxon>Hyphomicrobiales</taxon>
        <taxon>Nitrobacteraceae</taxon>
        <taxon>Rhodopseudomonas</taxon>
    </lineage>
</organism>
<dbReference type="SUPFAM" id="SSF55729">
    <property type="entry name" value="Acyl-CoA N-acyltransferases (Nat)"/>
    <property type="match status" value="1"/>
</dbReference>
<evidence type="ECO:0000259" key="1">
    <source>
        <dbReference type="Pfam" id="PF13480"/>
    </source>
</evidence>
<evidence type="ECO:0000313" key="2">
    <source>
        <dbReference type="EMBL" id="MBB5048946.1"/>
    </source>
</evidence>
<name>A0A7W7Z6L4_9BRAD</name>
<proteinExistence type="predicted"/>
<reference evidence="2 3" key="1">
    <citation type="submission" date="2020-08" db="EMBL/GenBank/DDBJ databases">
        <title>Genomic Encyclopedia of Type Strains, Phase IV (KMG-IV): sequencing the most valuable type-strain genomes for metagenomic binning, comparative biology and taxonomic classification.</title>
        <authorList>
            <person name="Goeker M."/>
        </authorList>
    </citation>
    <scope>NUCLEOTIDE SEQUENCE [LARGE SCALE GENOMIC DNA]</scope>
    <source>
        <strain evidence="2 3">DSM 12706</strain>
    </source>
</reference>
<dbReference type="AlphaFoldDB" id="A0A7W7Z6L4"/>
<dbReference type="EMBL" id="JACHIH010000028">
    <property type="protein sequence ID" value="MBB5048946.1"/>
    <property type="molecule type" value="Genomic_DNA"/>
</dbReference>
<dbReference type="RefSeq" id="WP_184260378.1">
    <property type="nucleotide sequence ID" value="NZ_JACHIH010000028.1"/>
</dbReference>
<dbReference type="Proteomes" id="UP000542353">
    <property type="component" value="Unassembled WGS sequence"/>
</dbReference>